<evidence type="ECO:0000256" key="2">
    <source>
        <dbReference type="ARBA" id="ARBA00022525"/>
    </source>
</evidence>
<dbReference type="Pfam" id="PF00054">
    <property type="entry name" value="Laminin_G_1"/>
    <property type="match status" value="3"/>
</dbReference>
<dbReference type="GO" id="GO:0030334">
    <property type="term" value="P:regulation of cell migration"/>
    <property type="evidence" value="ECO:0007669"/>
    <property type="project" value="InterPro"/>
</dbReference>
<feature type="domain" description="Laminin IV type A" evidence="17">
    <location>
        <begin position="1"/>
        <end position="74"/>
    </location>
</feature>
<dbReference type="CDD" id="cd00110">
    <property type="entry name" value="LamG"/>
    <property type="match status" value="5"/>
</dbReference>
<comment type="caution">
    <text evidence="12">Lacks conserved residue(s) required for the propagation of feature annotation.</text>
</comment>
<evidence type="ECO:0000313" key="19">
    <source>
        <dbReference type="Proteomes" id="UP001233999"/>
    </source>
</evidence>
<evidence type="ECO:0000256" key="9">
    <source>
        <dbReference type="ARBA" id="ARBA00023180"/>
    </source>
</evidence>
<feature type="domain" description="Laminin G" evidence="15">
    <location>
        <begin position="1620"/>
        <end position="1798"/>
    </location>
</feature>
<reference evidence="18" key="1">
    <citation type="journal article" date="2023" name="IScience">
        <title>Live-bearing cockroach genome reveals convergent evolutionary mechanisms linked to viviparity in insects and beyond.</title>
        <authorList>
            <person name="Fouks B."/>
            <person name="Harrison M.C."/>
            <person name="Mikhailova A.A."/>
            <person name="Marchal E."/>
            <person name="English S."/>
            <person name="Carruthers M."/>
            <person name="Jennings E.C."/>
            <person name="Chiamaka E.L."/>
            <person name="Frigard R.A."/>
            <person name="Pippel M."/>
            <person name="Attardo G.M."/>
            <person name="Benoit J.B."/>
            <person name="Bornberg-Bauer E."/>
            <person name="Tobe S.S."/>
        </authorList>
    </citation>
    <scope>NUCLEOTIDE SEQUENCE</scope>
    <source>
        <strain evidence="18">Stay&amp;Tobe</strain>
    </source>
</reference>
<evidence type="ECO:0000256" key="7">
    <source>
        <dbReference type="ARBA" id="ARBA00023054"/>
    </source>
</evidence>
<dbReference type="InterPro" id="IPR001791">
    <property type="entry name" value="Laminin_G"/>
</dbReference>
<evidence type="ECO:0000256" key="10">
    <source>
        <dbReference type="ARBA" id="ARBA00023292"/>
    </source>
</evidence>
<keyword evidence="9" id="KW-0325">Glycoprotein</keyword>
<dbReference type="FunFam" id="2.10.25.10:FF:000242">
    <property type="entry name" value="Laminin subunit alpha 1"/>
    <property type="match status" value="1"/>
</dbReference>
<dbReference type="PROSITE" id="PS01248">
    <property type="entry name" value="EGF_LAM_1"/>
    <property type="match status" value="3"/>
</dbReference>
<organism evidence="18 19">
    <name type="scientific">Diploptera punctata</name>
    <name type="common">Pacific beetle cockroach</name>
    <dbReference type="NCBI Taxonomy" id="6984"/>
    <lineage>
        <taxon>Eukaryota</taxon>
        <taxon>Metazoa</taxon>
        <taxon>Ecdysozoa</taxon>
        <taxon>Arthropoda</taxon>
        <taxon>Hexapoda</taxon>
        <taxon>Insecta</taxon>
        <taxon>Pterygota</taxon>
        <taxon>Neoptera</taxon>
        <taxon>Polyneoptera</taxon>
        <taxon>Dictyoptera</taxon>
        <taxon>Blattodea</taxon>
        <taxon>Blaberoidea</taxon>
        <taxon>Blaberidae</taxon>
        <taxon>Diplopterinae</taxon>
        <taxon>Diploptera</taxon>
    </lineage>
</organism>
<comment type="caution">
    <text evidence="18">The sequence shown here is derived from an EMBL/GenBank/DDBJ whole genome shotgun (WGS) entry which is preliminary data.</text>
</comment>
<keyword evidence="4" id="KW-0732">Signal</keyword>
<feature type="region of interest" description="Disordered" evidence="14">
    <location>
        <begin position="1409"/>
        <end position="1435"/>
    </location>
</feature>
<keyword evidence="8 12" id="KW-1015">Disulfide bond</keyword>
<dbReference type="Gene3D" id="2.60.120.200">
    <property type="match status" value="5"/>
</dbReference>
<keyword evidence="2" id="KW-0964">Secreted</keyword>
<sequence>FHESLWRLKSPRIPDSGEKVTREMLMVALQNVQHILIRASDSVDFTRATLRDVTLDTGILAPGRPPPLARGVELCDCPPQYNSSSCQDPSIGFYRWHDNNSISSTIVIQLVGEARPCQCNQRSRICDIETGHCLNCAENTGGPHCERCGEGYYGDPARGPCKPCPCPTVERNFARSCRVSPKGHVSCHCREGYTGKRCDRCSYGWFGFPQLEGGSCRPCKCNPHGSVSDECHEQTGQCNCRPGITGRDCSQCNRDRFILTQYGCTSCDDRCTGVLLDDLAELGRLLQEGAGHLEGGVVPPPWPELLATNNTASELEKWLHVAQRVAMLPEDLTDTLKWQAQQLLERARRLENRGLQSARDGLSLREKAENFNKELSDLQKEIEGTINRLKNYGQAGPTGIVSVGHALREARRLLRDIKNKNLHPRVKTANHVLKICTDLLNRIRTMLQNIPELEDIRQQLNNLENKINDMNSIIFRTMEKRSKLNSLVDSIKFLFSAYTENMIEVFKASDINLKNEDGVKSVKIFNKESRQLLNLSHDNLQVFHLLERNLTELTAALEKKEGILARLNPLYKEKYVLKAQQHAEMLYNRSQQYRDLFNATERDASIALRASKAYQEIVDALQAAKKAAVNASVAADIAYKKAHPGSGEDSLVDQASKTLTGSTRLMARARGSVDRVQQLNKTLMNEEKRVKSVRDVLTKAAQADNDISLQLSKFNNKQAQIATQDVLQKAQRISDSLDEVLERTHKISSDVNNNMRPELEKLNSDFQVNAIINHVTASRENVQKSEDLLSRISEEAVEKNRRFQKWNDTMAARIQDLRNKITQARHAANGLSITSRANLSEGCIRAFHASHLEPSTTTSLVLDYALDNNAKHKDALILYLPSRNSDDFIAVEMVARHIRFVWDVGGGVGQVEHPLKLEPGKSKEERNWYRIQIDRTSNIAKLAVRPHILPEGSPLESGTPVKNATKSGFGRLDVGPGDMIWIGGLPPSTPGPPLLKTKSKGLAGCLHKVILDGHVIGLWNFASQSAAGCAACIQSGEQTKDELTFRFNGEGYAVLYRPSSGPYNKYVFSVSLKFRTLDENALLFLAVNPNATDRYVSLILRNGHVYFRVGYGRESLLEMTSLEKHNTGNWTIVEASRLFDRRKKLEKGVLKVEGEARDGAPTPPPGQDSLPDLSDALFFIGGVPPGSLGTSNRLDLPGSFLGCMADIQVMQDGYSPLRGQSYGVEAGCEDSALDKSKLPRKRTLQPTTLLMLTAFRDGNPKQGYYSVSLHDGQLDVRVDAGIGAAIISPRGHYNDGKFHSLAVTKTGRRLELRVDDELLGSAALPKKALVVRTQGVSGGLYFGGVPSKFPNVTSLGLAATSVPLIGTIKDAIFNDHLLTLIKLDHPISFENVGIGRLDSISIIRSDLSGSPSPSILPQPREGGSGNGIPKECRKGPSYSLEPGAAKFGDSLHSHVQIRQRASVLQAGDFTIELDFRTLYPNGLLFLIPGGKGKQLHYILLQLRNKRLHLMVVKGKPKVDMEDPQDLNDGTWHRVVLSREGNRIMMMVDSVKPRKKKRYPKKLNIGNTMYVGGIPESGLLLPESLLIKLEGFKGCLRGLAINQQSQNLSGHKVGQCFPSVEQGSYFPGDAYAVYKEKFHVGALLELQLEFRTSENTGVLLSVSEPQGYPALSLELNNGKVVMTGDMGDQHPFRVEQVFPSPYTICDNKWHRVKAFFVNDVLHLRVDNLAAVYGHSGNGKLAEASTMSPLYIGGLPEGAPSGTLGTRDNFKGCIRNVVIGGERKDWTDMASLNNILLSSCPINS</sequence>
<protein>
    <submittedName>
        <fullName evidence="18">Uncharacterized protein</fullName>
    </submittedName>
</protein>
<evidence type="ECO:0000256" key="6">
    <source>
        <dbReference type="ARBA" id="ARBA00022869"/>
    </source>
</evidence>
<evidence type="ECO:0000259" key="16">
    <source>
        <dbReference type="PROSITE" id="PS50027"/>
    </source>
</evidence>
<gene>
    <name evidence="18" type="ORF">L9F63_010834</name>
</gene>
<dbReference type="PANTHER" id="PTHR15036:SF65">
    <property type="entry name" value="LAMININ SUBUNIT ALPHA-2"/>
    <property type="match status" value="1"/>
</dbReference>
<dbReference type="Pfam" id="PF06008">
    <property type="entry name" value="Laminin_I"/>
    <property type="match status" value="1"/>
</dbReference>
<feature type="domain" description="Laminin G" evidence="15">
    <location>
        <begin position="1044"/>
        <end position="1228"/>
    </location>
</feature>
<reference evidence="18" key="2">
    <citation type="submission" date="2023-05" db="EMBL/GenBank/DDBJ databases">
        <authorList>
            <person name="Fouks B."/>
        </authorList>
    </citation>
    <scope>NUCLEOTIDE SEQUENCE</scope>
    <source>
        <strain evidence="18">Stay&amp;Tobe</strain>
        <tissue evidence="18">Testes</tissue>
    </source>
</reference>
<feature type="disulfide bond" evidence="12">
    <location>
        <begin position="240"/>
        <end position="249"/>
    </location>
</feature>
<dbReference type="InterPro" id="IPR013320">
    <property type="entry name" value="ConA-like_dom_sf"/>
</dbReference>
<feature type="disulfide bond" evidence="12">
    <location>
        <begin position="221"/>
        <end position="238"/>
    </location>
</feature>
<dbReference type="PROSITE" id="PS50027">
    <property type="entry name" value="EGF_LAM_2"/>
    <property type="match status" value="2"/>
</dbReference>
<keyword evidence="10 12" id="KW-0424">Laminin EGF-like domain</keyword>
<dbReference type="GO" id="GO:0005576">
    <property type="term" value="C:extracellular region"/>
    <property type="evidence" value="ECO:0007669"/>
    <property type="project" value="UniProtKB-ARBA"/>
</dbReference>
<evidence type="ECO:0000256" key="1">
    <source>
        <dbReference type="ARBA" id="ARBA00004302"/>
    </source>
</evidence>
<evidence type="ECO:0000256" key="3">
    <source>
        <dbReference type="ARBA" id="ARBA00022530"/>
    </source>
</evidence>
<comment type="subcellular location">
    <subcellularLocation>
        <location evidence="1">Secreted</location>
        <location evidence="1">Extracellular space</location>
        <location evidence="1">Extracellular matrix</location>
        <location evidence="1">Basement membrane</location>
    </subcellularLocation>
</comment>
<feature type="disulfide bond" evidence="12">
    <location>
        <begin position="136"/>
        <end position="145"/>
    </location>
</feature>
<dbReference type="InterPro" id="IPR002049">
    <property type="entry name" value="LE_dom"/>
</dbReference>
<keyword evidence="3" id="KW-0272">Extracellular matrix</keyword>
<dbReference type="CDD" id="cd00055">
    <property type="entry name" value="EGF_Lam"/>
    <property type="match status" value="3"/>
</dbReference>
<feature type="domain" description="Laminin G" evidence="15">
    <location>
        <begin position="834"/>
        <end position="1029"/>
    </location>
</feature>
<dbReference type="Pfam" id="PF02210">
    <property type="entry name" value="Laminin_G_2"/>
    <property type="match status" value="2"/>
</dbReference>
<dbReference type="SUPFAM" id="SSF57196">
    <property type="entry name" value="EGF/Laminin"/>
    <property type="match status" value="3"/>
</dbReference>
<dbReference type="FunFam" id="2.10.25.10:FF:000561">
    <property type="entry name" value="Wing blister, isoform B"/>
    <property type="match status" value="1"/>
</dbReference>
<evidence type="ECO:0000256" key="14">
    <source>
        <dbReference type="SAM" id="MobiDB-lite"/>
    </source>
</evidence>
<evidence type="ECO:0000256" key="4">
    <source>
        <dbReference type="ARBA" id="ARBA00022729"/>
    </source>
</evidence>
<dbReference type="GO" id="GO:0030155">
    <property type="term" value="P:regulation of cell adhesion"/>
    <property type="evidence" value="ECO:0007669"/>
    <property type="project" value="InterPro"/>
</dbReference>
<evidence type="ECO:0000256" key="12">
    <source>
        <dbReference type="PROSITE-ProRule" id="PRU00460"/>
    </source>
</evidence>
<dbReference type="Pfam" id="PF24973">
    <property type="entry name" value="EGF_LMN_ATRN"/>
    <property type="match status" value="1"/>
</dbReference>
<dbReference type="EMBL" id="JASPKZ010001215">
    <property type="protein sequence ID" value="KAJ9598481.1"/>
    <property type="molecule type" value="Genomic_DNA"/>
</dbReference>
<proteinExistence type="predicted"/>
<keyword evidence="7 13" id="KW-0175">Coiled coil</keyword>
<dbReference type="FunFam" id="2.10.25.10:FF:000188">
    <property type="entry name" value="Laminin subunit gamma 2"/>
    <property type="match status" value="1"/>
</dbReference>
<dbReference type="Proteomes" id="UP001233999">
    <property type="component" value="Unassembled WGS sequence"/>
</dbReference>
<dbReference type="GO" id="GO:0045995">
    <property type="term" value="P:regulation of embryonic development"/>
    <property type="evidence" value="ECO:0007669"/>
    <property type="project" value="InterPro"/>
</dbReference>
<evidence type="ECO:0000259" key="15">
    <source>
        <dbReference type="PROSITE" id="PS50025"/>
    </source>
</evidence>
<evidence type="ECO:0000256" key="5">
    <source>
        <dbReference type="ARBA" id="ARBA00022737"/>
    </source>
</evidence>
<feature type="non-terminal residue" evidence="18">
    <location>
        <position position="1"/>
    </location>
</feature>
<dbReference type="SMART" id="SM00180">
    <property type="entry name" value="EGF_Lam"/>
    <property type="match status" value="3"/>
</dbReference>
<dbReference type="InterPro" id="IPR056863">
    <property type="entry name" value="LMN_ATRN_NET-like_EGF"/>
</dbReference>
<dbReference type="GO" id="GO:0048731">
    <property type="term" value="P:system development"/>
    <property type="evidence" value="ECO:0007669"/>
    <property type="project" value="UniProtKB-ARBA"/>
</dbReference>
<dbReference type="GO" id="GO:0005604">
    <property type="term" value="C:basement membrane"/>
    <property type="evidence" value="ECO:0007669"/>
    <property type="project" value="UniProtKB-SubCell"/>
</dbReference>
<feature type="domain" description="Laminin G" evidence="15">
    <location>
        <begin position="1220"/>
        <end position="1399"/>
    </location>
</feature>
<dbReference type="InterPro" id="IPR009254">
    <property type="entry name" value="Laminin_aI"/>
</dbReference>
<dbReference type="SUPFAM" id="SSF49899">
    <property type="entry name" value="Concanavalin A-like lectins/glucanases"/>
    <property type="match status" value="5"/>
</dbReference>
<dbReference type="SMART" id="SM00282">
    <property type="entry name" value="LamG"/>
    <property type="match status" value="5"/>
</dbReference>
<evidence type="ECO:0000256" key="11">
    <source>
        <dbReference type="PROSITE-ProRule" id="PRU00122"/>
    </source>
</evidence>
<feature type="domain" description="Laminin EGF-like" evidence="16">
    <location>
        <begin position="219"/>
        <end position="266"/>
    </location>
</feature>
<dbReference type="GO" id="GO:0016020">
    <property type="term" value="C:membrane"/>
    <property type="evidence" value="ECO:0007669"/>
    <property type="project" value="UniProtKB-SubCell"/>
</dbReference>
<evidence type="ECO:0000256" key="8">
    <source>
        <dbReference type="ARBA" id="ARBA00023157"/>
    </source>
</evidence>
<evidence type="ECO:0000259" key="17">
    <source>
        <dbReference type="PROSITE" id="PS51115"/>
    </source>
</evidence>
<feature type="disulfide bond" evidence="12">
    <location>
        <begin position="219"/>
        <end position="231"/>
    </location>
</feature>
<feature type="coiled-coil region" evidence="13">
    <location>
        <begin position="333"/>
        <end position="395"/>
    </location>
</feature>
<feature type="disulfide bond" evidence="11">
    <location>
        <begin position="1771"/>
        <end position="1798"/>
    </location>
</feature>
<evidence type="ECO:0000313" key="18">
    <source>
        <dbReference type="EMBL" id="KAJ9598481.1"/>
    </source>
</evidence>
<dbReference type="InterPro" id="IPR000034">
    <property type="entry name" value="Laminin_IV"/>
</dbReference>
<keyword evidence="5" id="KW-0677">Repeat</keyword>
<feature type="domain" description="Laminin G" evidence="15">
    <location>
        <begin position="1444"/>
        <end position="1615"/>
    </location>
</feature>
<dbReference type="PROSITE" id="PS00022">
    <property type="entry name" value="EGF_1"/>
    <property type="match status" value="1"/>
</dbReference>
<dbReference type="FunFam" id="2.60.120.200:FF:000200">
    <property type="entry name" value="Laminin subunit alpha-3"/>
    <property type="match status" value="1"/>
</dbReference>
<dbReference type="PROSITE" id="PS50025">
    <property type="entry name" value="LAM_G_DOMAIN"/>
    <property type="match status" value="5"/>
</dbReference>
<dbReference type="Gene3D" id="2.10.25.10">
    <property type="entry name" value="Laminin"/>
    <property type="match status" value="3"/>
</dbReference>
<dbReference type="Pfam" id="PF00053">
    <property type="entry name" value="EGF_laminin"/>
    <property type="match status" value="2"/>
</dbReference>
<dbReference type="GO" id="GO:0048513">
    <property type="term" value="P:animal organ development"/>
    <property type="evidence" value="ECO:0007669"/>
    <property type="project" value="UniProtKB-ARBA"/>
</dbReference>
<feature type="domain" description="Laminin EGF-like" evidence="16">
    <location>
        <begin position="117"/>
        <end position="163"/>
    </location>
</feature>
<keyword evidence="6" id="KW-0084">Basement membrane</keyword>
<dbReference type="PROSITE" id="PS51115">
    <property type="entry name" value="LAMININ_IVA"/>
    <property type="match status" value="1"/>
</dbReference>
<dbReference type="PANTHER" id="PTHR15036">
    <property type="entry name" value="PIKACHURIN-LIKE PROTEIN"/>
    <property type="match status" value="1"/>
</dbReference>
<dbReference type="InterPro" id="IPR050372">
    <property type="entry name" value="Neurexin-related_CASP"/>
</dbReference>
<accession>A0AAD8EQB1</accession>
<dbReference type="InterPro" id="IPR000742">
    <property type="entry name" value="EGF"/>
</dbReference>
<evidence type="ECO:0000256" key="13">
    <source>
        <dbReference type="SAM" id="Coils"/>
    </source>
</evidence>
<keyword evidence="19" id="KW-1185">Reference proteome</keyword>
<dbReference type="GO" id="GO:0005102">
    <property type="term" value="F:signaling receptor binding"/>
    <property type="evidence" value="ECO:0007669"/>
    <property type="project" value="InterPro"/>
</dbReference>
<name>A0AAD8EQB1_DIPPU</name>
<dbReference type="Pfam" id="PF00052">
    <property type="entry name" value="Laminin_B"/>
    <property type="match status" value="1"/>
</dbReference>